<keyword evidence="6" id="KW-1185">Reference proteome</keyword>
<feature type="domain" description="Band 7" evidence="4">
    <location>
        <begin position="26"/>
        <end position="190"/>
    </location>
</feature>
<dbReference type="InterPro" id="IPR001107">
    <property type="entry name" value="Band_7"/>
</dbReference>
<dbReference type="Proteomes" id="UP000474630">
    <property type="component" value="Chromosome"/>
</dbReference>
<comment type="subcellular location">
    <subcellularLocation>
        <location evidence="1">Membrane</location>
        <topology evidence="1">Single-pass membrane protein</topology>
    </subcellularLocation>
</comment>
<accession>A0A6C0RFL4</accession>
<keyword evidence="3" id="KW-1133">Transmembrane helix</keyword>
<evidence type="ECO:0000256" key="1">
    <source>
        <dbReference type="ARBA" id="ARBA00004167"/>
    </source>
</evidence>
<name>A0A6C0RFL4_9BACT</name>
<dbReference type="PANTHER" id="PTHR23222:SF1">
    <property type="entry name" value="PROHIBITIN-2"/>
    <property type="match status" value="1"/>
</dbReference>
<dbReference type="InterPro" id="IPR036013">
    <property type="entry name" value="Band_7/SPFH_dom_sf"/>
</dbReference>
<dbReference type="KEGG" id="drc:G0Q07_09045"/>
<dbReference type="PANTHER" id="PTHR23222">
    <property type="entry name" value="PROHIBITIN"/>
    <property type="match status" value="1"/>
</dbReference>
<evidence type="ECO:0000259" key="4">
    <source>
        <dbReference type="SMART" id="SM00244"/>
    </source>
</evidence>
<evidence type="ECO:0000256" key="3">
    <source>
        <dbReference type="SAM" id="Phobius"/>
    </source>
</evidence>
<dbReference type="SUPFAM" id="SSF117892">
    <property type="entry name" value="Band 7/SPFH domain"/>
    <property type="match status" value="1"/>
</dbReference>
<proteinExistence type="predicted"/>
<sequence length="272" mass="30701">MKFNLKSTYLVVGVVVVIVLLLFGGRMFLILDAGERGVLFKPYTSGLDKENIYGEGFHIIAPWNKMYIFPVREQQRDEPMDVLDKSGLSVSMDITVRFNPIFNEIGFLYEQFGINYINVLVIPEVRSTVRQVAGRYTAEEIYSTKRAEVEQAIIDETREVLGENYIQMKALLIRSINLPEQIKSAIESKLKQEQEALAYEYRLKRETSEAERRRIEADGIAAYNRIIDASLTDAILTQRGIEATTSLAESPNSKVIVIGSGKDGLPIILGNN</sequence>
<keyword evidence="2 3" id="KW-0472">Membrane</keyword>
<organism evidence="5 6">
    <name type="scientific">Draconibacterium halophilum</name>
    <dbReference type="NCBI Taxonomy" id="2706887"/>
    <lineage>
        <taxon>Bacteria</taxon>
        <taxon>Pseudomonadati</taxon>
        <taxon>Bacteroidota</taxon>
        <taxon>Bacteroidia</taxon>
        <taxon>Marinilabiliales</taxon>
        <taxon>Prolixibacteraceae</taxon>
        <taxon>Draconibacterium</taxon>
    </lineage>
</organism>
<reference evidence="5 6" key="1">
    <citation type="submission" date="2020-02" db="EMBL/GenBank/DDBJ databases">
        <title>Genome sequencing for Draconibacterium sp. strain M1.</title>
        <authorList>
            <person name="Park S.-J."/>
        </authorList>
    </citation>
    <scope>NUCLEOTIDE SEQUENCE [LARGE SCALE GENOMIC DNA]</scope>
    <source>
        <strain evidence="5 6">M1</strain>
    </source>
</reference>
<dbReference type="GO" id="GO:0016020">
    <property type="term" value="C:membrane"/>
    <property type="evidence" value="ECO:0007669"/>
    <property type="project" value="UniProtKB-SubCell"/>
</dbReference>
<dbReference type="SMART" id="SM00244">
    <property type="entry name" value="PHB"/>
    <property type="match status" value="1"/>
</dbReference>
<gene>
    <name evidence="5" type="ORF">G0Q07_09045</name>
</gene>
<dbReference type="RefSeq" id="WP_163345782.1">
    <property type="nucleotide sequence ID" value="NZ_CP048409.1"/>
</dbReference>
<keyword evidence="3" id="KW-0812">Transmembrane</keyword>
<dbReference type="EMBL" id="CP048409">
    <property type="protein sequence ID" value="QIA07861.1"/>
    <property type="molecule type" value="Genomic_DNA"/>
</dbReference>
<protein>
    <submittedName>
        <fullName evidence="5">Prohibitin family protein</fullName>
    </submittedName>
</protein>
<dbReference type="InterPro" id="IPR000163">
    <property type="entry name" value="Prohibitin"/>
</dbReference>
<feature type="transmembrane region" description="Helical" evidence="3">
    <location>
        <begin position="7"/>
        <end position="31"/>
    </location>
</feature>
<dbReference type="CDD" id="cd03401">
    <property type="entry name" value="SPFH_prohibitin"/>
    <property type="match status" value="1"/>
</dbReference>
<dbReference type="Gene3D" id="3.30.479.30">
    <property type="entry name" value="Band 7 domain"/>
    <property type="match status" value="1"/>
</dbReference>
<evidence type="ECO:0000313" key="5">
    <source>
        <dbReference type="EMBL" id="QIA07861.1"/>
    </source>
</evidence>
<evidence type="ECO:0000256" key="2">
    <source>
        <dbReference type="ARBA" id="ARBA00023136"/>
    </source>
</evidence>
<dbReference type="Pfam" id="PF01145">
    <property type="entry name" value="Band_7"/>
    <property type="match status" value="1"/>
</dbReference>
<dbReference type="GO" id="GO:0007005">
    <property type="term" value="P:mitochondrion organization"/>
    <property type="evidence" value="ECO:0007669"/>
    <property type="project" value="TreeGrafter"/>
</dbReference>
<evidence type="ECO:0000313" key="6">
    <source>
        <dbReference type="Proteomes" id="UP000474630"/>
    </source>
</evidence>
<dbReference type="AlphaFoldDB" id="A0A6C0RFL4"/>